<gene>
    <name evidence="3" type="ORF">D1O30_03560</name>
</gene>
<dbReference type="Pfam" id="PF04966">
    <property type="entry name" value="OprB"/>
    <property type="match status" value="1"/>
</dbReference>
<evidence type="ECO:0000313" key="3">
    <source>
        <dbReference type="EMBL" id="RNJ48833.1"/>
    </source>
</evidence>
<dbReference type="GO" id="GO:0015288">
    <property type="term" value="F:porin activity"/>
    <property type="evidence" value="ECO:0007669"/>
    <property type="project" value="InterPro"/>
</dbReference>
<dbReference type="InterPro" id="IPR038673">
    <property type="entry name" value="OprB_sf"/>
</dbReference>
<evidence type="ECO:0000313" key="4">
    <source>
        <dbReference type="Proteomes" id="UP000268623"/>
    </source>
</evidence>
<feature type="signal peptide" evidence="2">
    <location>
        <begin position="1"/>
        <end position="40"/>
    </location>
</feature>
<evidence type="ECO:0000256" key="2">
    <source>
        <dbReference type="RuleBase" id="RU363072"/>
    </source>
</evidence>
<feature type="chain" id="PRO_5017854601" evidence="2">
    <location>
        <begin position="41"/>
        <end position="447"/>
    </location>
</feature>
<dbReference type="EMBL" id="QWDD01000001">
    <property type="protein sequence ID" value="RNJ48833.1"/>
    <property type="molecule type" value="Genomic_DNA"/>
</dbReference>
<sequence>MWRRREWSGPASPKGRLARARRLIAAACVLVAALGGPALAEDDAVSLAKQKSLTDTPDGPKEQLRKFGIDVDVWITQFEQGITSGAINRTARYGGVMDTFLRVDGEKLGFWKGLKFNAQYEHYFGRNVNRQDLALLPVNVAQAFIERDGYHSALSMTLTQEFSEQFSVTIGKFNMLTLAAQTPLVGGGGIETFMNRSFALPSTGIGVNSPESVADRLIIAPPYLLGGVAALKTKFFDLKLMVADPRNALQPRVIQRPFERGIGAGLMLTVPVEIGGLNGFHTFRVAYSNARGFDLEDIGETARIAQLRGITKKGYRFVSYAIQQYLMQSATDPKVGWGVFTLATLSDGNPNPVKWSVVAGLAGNNLMTGREDDRWGVGYYHYRLSPLLLSGLAARRINRRSEGGVEAFYNFAVTRWLRLSGDVQIIDPWNPLRARASYLGLRLQTIF</sequence>
<proteinExistence type="inferred from homology"/>
<dbReference type="InterPro" id="IPR052932">
    <property type="entry name" value="OprB_Porin"/>
</dbReference>
<dbReference type="Proteomes" id="UP000268623">
    <property type="component" value="Unassembled WGS sequence"/>
</dbReference>
<organism evidence="3 4">
    <name type="scientific">Methylocystis hirsuta</name>
    <dbReference type="NCBI Taxonomy" id="369798"/>
    <lineage>
        <taxon>Bacteria</taxon>
        <taxon>Pseudomonadati</taxon>
        <taxon>Pseudomonadota</taxon>
        <taxon>Alphaproteobacteria</taxon>
        <taxon>Hyphomicrobiales</taxon>
        <taxon>Methylocystaceae</taxon>
        <taxon>Methylocystis</taxon>
    </lineage>
</organism>
<dbReference type="PANTHER" id="PTHR37944">
    <property type="entry name" value="PORIN B"/>
    <property type="match status" value="1"/>
</dbReference>
<keyword evidence="4" id="KW-1185">Reference proteome</keyword>
<comment type="similarity">
    <text evidence="1 2">Belongs to the OprB family.</text>
</comment>
<dbReference type="Gene3D" id="2.40.160.180">
    <property type="entry name" value="Carbohydrate-selective porin OprB"/>
    <property type="match status" value="1"/>
</dbReference>
<accession>A0A3M9XKL9</accession>
<keyword evidence="2" id="KW-0732">Signal</keyword>
<name>A0A3M9XKL9_9HYPH</name>
<dbReference type="InterPro" id="IPR007049">
    <property type="entry name" value="Carb-sel_porin_OprB"/>
</dbReference>
<reference evidence="3 4" key="1">
    <citation type="submission" date="2018-08" db="EMBL/GenBank/DDBJ databases">
        <title>Genome sequence of Methylocystis hirsuta CSC1, a methanotroph able to accumulate PHAs.</title>
        <authorList>
            <person name="Bordel S."/>
            <person name="Rodriguez E."/>
            <person name="Gancedo J."/>
            <person name="Munoz R."/>
        </authorList>
    </citation>
    <scope>NUCLEOTIDE SEQUENCE [LARGE SCALE GENOMIC DNA]</scope>
    <source>
        <strain evidence="3 4">CSC1</strain>
    </source>
</reference>
<evidence type="ECO:0000256" key="1">
    <source>
        <dbReference type="ARBA" id="ARBA00008769"/>
    </source>
</evidence>
<dbReference type="RefSeq" id="WP_123174831.1">
    <property type="nucleotide sequence ID" value="NZ_QWDD01000001.1"/>
</dbReference>
<dbReference type="AlphaFoldDB" id="A0A3M9XKL9"/>
<dbReference type="PANTHER" id="PTHR37944:SF1">
    <property type="entry name" value="PORIN B"/>
    <property type="match status" value="1"/>
</dbReference>
<dbReference type="GO" id="GO:0008643">
    <property type="term" value="P:carbohydrate transport"/>
    <property type="evidence" value="ECO:0007669"/>
    <property type="project" value="InterPro"/>
</dbReference>
<comment type="caution">
    <text evidence="3">The sequence shown here is derived from an EMBL/GenBank/DDBJ whole genome shotgun (WGS) entry which is preliminary data.</text>
</comment>
<protein>
    <submittedName>
        <fullName evidence="3">Porin</fullName>
    </submittedName>
</protein>
<dbReference type="GO" id="GO:0016020">
    <property type="term" value="C:membrane"/>
    <property type="evidence" value="ECO:0007669"/>
    <property type="project" value="InterPro"/>
</dbReference>
<dbReference type="OrthoDB" id="177316at2"/>